<evidence type="ECO:0000256" key="3">
    <source>
        <dbReference type="ARBA" id="ARBA00022475"/>
    </source>
</evidence>
<dbReference type="EMBL" id="CP110509">
    <property type="protein sequence ID" value="WMB27730.1"/>
    <property type="molecule type" value="Genomic_DNA"/>
</dbReference>
<organism evidence="8 9">
    <name type="scientific">Streptococcus didelphis</name>
    <dbReference type="NCBI Taxonomy" id="102886"/>
    <lineage>
        <taxon>Bacteria</taxon>
        <taxon>Bacillati</taxon>
        <taxon>Bacillota</taxon>
        <taxon>Bacilli</taxon>
        <taxon>Lactobacillales</taxon>
        <taxon>Streptococcaceae</taxon>
        <taxon>Streptococcus</taxon>
    </lineage>
</organism>
<name>A0ABY9LFN9_9STRE</name>
<reference evidence="9" key="1">
    <citation type="submission" date="2022-10" db="EMBL/GenBank/DDBJ databases">
        <title>Streptococcus didelphis as causative of fatal infections in opossums (Didelphis albiventris).</title>
        <authorList>
            <person name="Breyer G.M."/>
            <person name="Da Silva M.E.R.J."/>
            <person name="Siqueira F.M."/>
        </authorList>
    </citation>
    <scope>NUCLEOTIDE SEQUENCE [LARGE SCALE GENOMIC DNA]</scope>
    <source>
        <strain evidence="9">LBVP101/21</strain>
    </source>
</reference>
<feature type="transmembrane region" description="Helical" evidence="7">
    <location>
        <begin position="110"/>
        <end position="131"/>
    </location>
</feature>
<feature type="transmembrane region" description="Helical" evidence="7">
    <location>
        <begin position="14"/>
        <end position="34"/>
    </location>
</feature>
<dbReference type="InterPro" id="IPR004776">
    <property type="entry name" value="Mem_transp_PIN-like"/>
</dbReference>
<accession>A0ABY9LFN9</accession>
<feature type="transmembrane region" description="Helical" evidence="7">
    <location>
        <begin position="228"/>
        <end position="253"/>
    </location>
</feature>
<dbReference type="PANTHER" id="PTHR36838:SF1">
    <property type="entry name" value="SLR1864 PROTEIN"/>
    <property type="match status" value="1"/>
</dbReference>
<keyword evidence="3" id="KW-1003">Cell membrane</keyword>
<proteinExistence type="predicted"/>
<feature type="transmembrane region" description="Helical" evidence="7">
    <location>
        <begin position="46"/>
        <end position="65"/>
    </location>
</feature>
<evidence type="ECO:0000313" key="9">
    <source>
        <dbReference type="Proteomes" id="UP001238096"/>
    </source>
</evidence>
<dbReference type="RefSeq" id="WP_306675741.1">
    <property type="nucleotide sequence ID" value="NZ_CP110509.1"/>
</dbReference>
<keyword evidence="2" id="KW-0813">Transport</keyword>
<keyword evidence="6 7" id="KW-0472">Membrane</keyword>
<sequence length="332" mass="36971">MNFLEITKAVLMNMSLRGAVFSTVFIILLGYYIRKKDLVPANSAKVLSSVLLSVALPALAFKAFLSDINAKTFTSGRNIFIFGFIAYIILILIGRLLYKGLAKDKRDTMTVLTAFGSTTFYGIPIITAFFLKDHPEAVIYANLFNIAYRVFLYSYALMTMSDQKFDPKHLKTIFLNPIVVATFVGMILWFFQKSMPQTTVANPLYVVGSDLPAKLTVSIFRFDLTLPWFVTALGFLASLSSPLAWLAIGMTLSSISMKDAVKDKFVWIYTVVKLFVVPAVFLAVMLAVNSFFPLGYYAIVGVMIMLATPPATVAVSYAIKFEKKKSLLQMLL</sequence>
<feature type="transmembrane region" description="Helical" evidence="7">
    <location>
        <begin position="77"/>
        <end position="98"/>
    </location>
</feature>
<keyword evidence="4 7" id="KW-0812">Transmembrane</keyword>
<comment type="subcellular location">
    <subcellularLocation>
        <location evidence="1">Membrane</location>
        <topology evidence="1">Multi-pass membrane protein</topology>
    </subcellularLocation>
</comment>
<evidence type="ECO:0000313" key="8">
    <source>
        <dbReference type="EMBL" id="WMB27730.1"/>
    </source>
</evidence>
<feature type="transmembrane region" description="Helical" evidence="7">
    <location>
        <begin position="265"/>
        <end position="288"/>
    </location>
</feature>
<feature type="transmembrane region" description="Helical" evidence="7">
    <location>
        <begin position="294"/>
        <end position="319"/>
    </location>
</feature>
<gene>
    <name evidence="8" type="ORF">N1496_06460</name>
</gene>
<evidence type="ECO:0000256" key="7">
    <source>
        <dbReference type="SAM" id="Phobius"/>
    </source>
</evidence>
<dbReference type="Proteomes" id="UP001238096">
    <property type="component" value="Chromosome"/>
</dbReference>
<evidence type="ECO:0000256" key="5">
    <source>
        <dbReference type="ARBA" id="ARBA00022989"/>
    </source>
</evidence>
<evidence type="ECO:0000256" key="2">
    <source>
        <dbReference type="ARBA" id="ARBA00022448"/>
    </source>
</evidence>
<keyword evidence="9" id="KW-1185">Reference proteome</keyword>
<evidence type="ECO:0000256" key="4">
    <source>
        <dbReference type="ARBA" id="ARBA00022692"/>
    </source>
</evidence>
<feature type="transmembrane region" description="Helical" evidence="7">
    <location>
        <begin position="170"/>
        <end position="191"/>
    </location>
</feature>
<protein>
    <submittedName>
        <fullName evidence="8">AEC family transporter</fullName>
    </submittedName>
</protein>
<dbReference type="PANTHER" id="PTHR36838">
    <property type="entry name" value="AUXIN EFFLUX CARRIER FAMILY PROTEIN"/>
    <property type="match status" value="1"/>
</dbReference>
<evidence type="ECO:0000256" key="6">
    <source>
        <dbReference type="ARBA" id="ARBA00023136"/>
    </source>
</evidence>
<feature type="transmembrane region" description="Helical" evidence="7">
    <location>
        <begin position="137"/>
        <end position="158"/>
    </location>
</feature>
<keyword evidence="5 7" id="KW-1133">Transmembrane helix</keyword>
<dbReference type="Pfam" id="PF03547">
    <property type="entry name" value="Mem_trans"/>
    <property type="match status" value="1"/>
</dbReference>
<evidence type="ECO:0000256" key="1">
    <source>
        <dbReference type="ARBA" id="ARBA00004141"/>
    </source>
</evidence>